<name>A0A0N1HWJ7_LEPSE</name>
<gene>
    <name evidence="2" type="ORF">ABL78_4449</name>
</gene>
<protein>
    <submittedName>
        <fullName evidence="2">Uncharacterized protein</fullName>
    </submittedName>
</protein>
<evidence type="ECO:0000313" key="2">
    <source>
        <dbReference type="EMBL" id="KPI86465.1"/>
    </source>
</evidence>
<feature type="transmembrane region" description="Helical" evidence="1">
    <location>
        <begin position="30"/>
        <end position="48"/>
    </location>
</feature>
<keyword evidence="1" id="KW-1133">Transmembrane helix</keyword>
<keyword evidence="3" id="KW-1185">Reference proteome</keyword>
<keyword evidence="1" id="KW-0472">Membrane</keyword>
<accession>A0A0N1HWJ7</accession>
<keyword evidence="1" id="KW-0812">Transmembrane</keyword>
<sequence>MFFSLHSVFLILTTLLLIFNKRSFRHKGAVYIYIYIYIYICSFTRMAFTCSHVLKCTVLPVGKVLSLAVPQLSLVAIQTALSNETACAAEAFSLYVKNSGQFVSLTPDFKQQDSFYALFRCRGGGKGGFRKQLEKKGREFARAKMKERRNNAKVETKKEVTGVTKKNTQTIKAKVPKTEISATRTLVKQGLAFVIGSYQKGGATTKPL</sequence>
<evidence type="ECO:0000313" key="3">
    <source>
        <dbReference type="Proteomes" id="UP000038009"/>
    </source>
</evidence>
<dbReference type="OrthoDB" id="261359at2759"/>
<dbReference type="AlphaFoldDB" id="A0A0N1HWJ7"/>
<comment type="caution">
    <text evidence="2">The sequence shown here is derived from an EMBL/GenBank/DDBJ whole genome shotgun (WGS) entry which is preliminary data.</text>
</comment>
<proteinExistence type="predicted"/>
<reference evidence="2 3" key="1">
    <citation type="journal article" date="2015" name="PLoS Pathog.">
        <title>Leptomonas seymouri: Adaptations to the Dixenous Life Cycle Analyzed by Genome Sequencing, Transcriptome Profiling and Co-infection with Leishmania donovani.</title>
        <authorList>
            <person name="Kraeva N."/>
            <person name="Butenko A."/>
            <person name="Hlavacova J."/>
            <person name="Kostygov A."/>
            <person name="Myskova J."/>
            <person name="Grybchuk D."/>
            <person name="Lestinova T."/>
            <person name="Votypka J."/>
            <person name="Volf P."/>
            <person name="Opperdoes F."/>
            <person name="Flegontov P."/>
            <person name="Lukes J."/>
            <person name="Yurchenko V."/>
        </authorList>
    </citation>
    <scope>NUCLEOTIDE SEQUENCE [LARGE SCALE GENOMIC DNA]</scope>
    <source>
        <strain evidence="2 3">ATCC 30220</strain>
    </source>
</reference>
<dbReference type="EMBL" id="LJSK01000129">
    <property type="protein sequence ID" value="KPI86465.1"/>
    <property type="molecule type" value="Genomic_DNA"/>
</dbReference>
<evidence type="ECO:0000256" key="1">
    <source>
        <dbReference type="SAM" id="Phobius"/>
    </source>
</evidence>
<dbReference type="OMA" id="FTRMAFT"/>
<dbReference type="Proteomes" id="UP000038009">
    <property type="component" value="Unassembled WGS sequence"/>
</dbReference>
<dbReference type="VEuPathDB" id="TriTrypDB:Lsey_0129_0040"/>
<organism evidence="2 3">
    <name type="scientific">Leptomonas seymouri</name>
    <dbReference type="NCBI Taxonomy" id="5684"/>
    <lineage>
        <taxon>Eukaryota</taxon>
        <taxon>Discoba</taxon>
        <taxon>Euglenozoa</taxon>
        <taxon>Kinetoplastea</taxon>
        <taxon>Metakinetoplastina</taxon>
        <taxon>Trypanosomatida</taxon>
        <taxon>Trypanosomatidae</taxon>
        <taxon>Leishmaniinae</taxon>
        <taxon>Leptomonas</taxon>
    </lineage>
</organism>